<proteinExistence type="predicted"/>
<dbReference type="AlphaFoldDB" id="A0A3P6EX80"/>
<dbReference type="GO" id="GO:0043130">
    <property type="term" value="F:ubiquitin binding"/>
    <property type="evidence" value="ECO:0007669"/>
    <property type="project" value="TreeGrafter"/>
</dbReference>
<dbReference type="InterPro" id="IPR052586">
    <property type="entry name" value="ASCC2"/>
</dbReference>
<evidence type="ECO:0008006" key="2">
    <source>
        <dbReference type="Google" id="ProtNLM"/>
    </source>
</evidence>
<gene>
    <name evidence="1" type="ORF">BOLC7T42252H</name>
</gene>
<protein>
    <recommendedName>
        <fullName evidence="2">RRM domain-containing protein</fullName>
    </recommendedName>
</protein>
<accession>A0A3P6EX80</accession>
<dbReference type="PANTHER" id="PTHR21494:SF2">
    <property type="entry name" value="NUCLEIC ACID BINDING PROTEIN"/>
    <property type="match status" value="1"/>
</dbReference>
<name>A0A3P6EX80_BRAOL</name>
<organism evidence="1">
    <name type="scientific">Brassica oleracea</name>
    <name type="common">Wild cabbage</name>
    <dbReference type="NCBI Taxonomy" id="3712"/>
    <lineage>
        <taxon>Eukaryota</taxon>
        <taxon>Viridiplantae</taxon>
        <taxon>Streptophyta</taxon>
        <taxon>Embryophyta</taxon>
        <taxon>Tracheophyta</taxon>
        <taxon>Spermatophyta</taxon>
        <taxon>Magnoliopsida</taxon>
        <taxon>eudicotyledons</taxon>
        <taxon>Gunneridae</taxon>
        <taxon>Pentapetalae</taxon>
        <taxon>rosids</taxon>
        <taxon>malvids</taxon>
        <taxon>Brassicales</taxon>
        <taxon>Brassicaceae</taxon>
        <taxon>Brassiceae</taxon>
        <taxon>Brassica</taxon>
    </lineage>
</organism>
<dbReference type="PANTHER" id="PTHR21494">
    <property type="entry name" value="ACTIVATING SIGNAL COINTEGRATOR 1 COMPLEX SUBUNIT 2 ASC-1 COMPLEX SUBUNIT P100"/>
    <property type="match status" value="1"/>
</dbReference>
<sequence>MDIGVGARGSLNGVAYGYYTHLYIGSISSQWERDEIVHESQQALYKGPRMVTDMYYKHALLMEFDTPDDAAIVMPHLRFYRGEKSKLHRKTTVTQSQGILHVCPGQYATPTSQMLYLRLFNNPFTLLQTPLGMLDLWATKSLQVVLQ</sequence>
<reference evidence="1" key="1">
    <citation type="submission" date="2018-11" db="EMBL/GenBank/DDBJ databases">
        <authorList>
            <consortium name="Genoscope - CEA"/>
            <person name="William W."/>
        </authorList>
    </citation>
    <scope>NUCLEOTIDE SEQUENCE</scope>
</reference>
<dbReference type="EMBL" id="LR031876">
    <property type="protein sequence ID" value="VDD36692.1"/>
    <property type="molecule type" value="Genomic_DNA"/>
</dbReference>
<evidence type="ECO:0000313" key="1">
    <source>
        <dbReference type="EMBL" id="VDD36692.1"/>
    </source>
</evidence>